<feature type="transmembrane region" description="Helical" evidence="2">
    <location>
        <begin position="216"/>
        <end position="236"/>
    </location>
</feature>
<gene>
    <name evidence="3" type="ORF">D7003_14095</name>
</gene>
<keyword evidence="4" id="KW-1185">Reference proteome</keyword>
<keyword evidence="2" id="KW-1133">Transmembrane helix</keyword>
<feature type="transmembrane region" description="Helical" evidence="2">
    <location>
        <begin position="117"/>
        <end position="140"/>
    </location>
</feature>
<dbReference type="AlphaFoldDB" id="A0A3N0BSN3"/>
<feature type="transmembrane region" description="Helical" evidence="2">
    <location>
        <begin position="94"/>
        <end position="111"/>
    </location>
</feature>
<dbReference type="PANTHER" id="PTHR36840:SF1">
    <property type="entry name" value="BLL5714 PROTEIN"/>
    <property type="match status" value="1"/>
</dbReference>
<feature type="transmembrane region" description="Helical" evidence="2">
    <location>
        <begin position="152"/>
        <end position="169"/>
    </location>
</feature>
<sequence length="403" mass="43840">MQEPDHEAHDGTAGNKSAAGLTRHPENTEVRPLELLFDLVYVFALNQLSHHLLEHRDWVGAAQTAILFLAVFSVWSFTTWIASLTDTERNPVRWLLLAVMTLALFMNGALGDAFGEGGWLFVGVYLTIQVGRNLWALRLGLERIMHDHHGRTLIWTLGTAVLWIGGAIAEGELRLALWGVATLIDLLGFVAAHPLPGRKTDTRDFPFVGEHLIERCRLFLLIALGDTILVSGSSLVGAKLDVPAVLATGVAIIGTIALWWSYFRRSEGVTMETLKKSSDPARLSRMAIYALMGMVAGLILAAVGDEIAIAHPLEQTDVFTNLMIFGGPATFVLAQGWYLWRVDGDLPASRPVAFLTLAILTVATLPLPKLGAAALSVLVLVAMAIADSIKAHREGDRDEVANH</sequence>
<name>A0A3N0BSN3_9MICC</name>
<keyword evidence="2" id="KW-0812">Transmembrane</keyword>
<dbReference type="EMBL" id="RBED01000114">
    <property type="protein sequence ID" value="RNL52056.1"/>
    <property type="molecule type" value="Genomic_DNA"/>
</dbReference>
<evidence type="ECO:0000256" key="2">
    <source>
        <dbReference type="SAM" id="Phobius"/>
    </source>
</evidence>
<dbReference type="Pfam" id="PF06772">
    <property type="entry name" value="LtrA"/>
    <property type="match status" value="1"/>
</dbReference>
<organism evidence="3 4">
    <name type="scientific">Arthrobacter oryzae</name>
    <dbReference type="NCBI Taxonomy" id="409290"/>
    <lineage>
        <taxon>Bacteria</taxon>
        <taxon>Bacillati</taxon>
        <taxon>Actinomycetota</taxon>
        <taxon>Actinomycetes</taxon>
        <taxon>Micrococcales</taxon>
        <taxon>Micrococcaceae</taxon>
        <taxon>Arthrobacter</taxon>
    </lineage>
</organism>
<reference evidence="3 4" key="1">
    <citation type="submission" date="2018-10" db="EMBL/GenBank/DDBJ databases">
        <title>Genome sequencing of Arthrobacter oryzae TNB02.</title>
        <authorList>
            <person name="Cho Y.-J."/>
            <person name="Cho A."/>
            <person name="Kim O.-S."/>
        </authorList>
    </citation>
    <scope>NUCLEOTIDE SEQUENCE [LARGE SCALE GENOMIC DNA]</scope>
    <source>
        <strain evidence="3 4">TNB02</strain>
    </source>
</reference>
<comment type="caution">
    <text evidence="3">The sequence shown here is derived from an EMBL/GenBank/DDBJ whole genome shotgun (WGS) entry which is preliminary data.</text>
</comment>
<feature type="transmembrane region" description="Helical" evidence="2">
    <location>
        <begin position="322"/>
        <end position="340"/>
    </location>
</feature>
<evidence type="ECO:0000256" key="1">
    <source>
        <dbReference type="SAM" id="MobiDB-lite"/>
    </source>
</evidence>
<dbReference type="RefSeq" id="WP_123256052.1">
    <property type="nucleotide sequence ID" value="NZ_RBED01000114.1"/>
</dbReference>
<accession>A0A3N0BSN3</accession>
<dbReference type="OrthoDB" id="7698234at2"/>
<feature type="transmembrane region" description="Helical" evidence="2">
    <location>
        <begin position="175"/>
        <end position="195"/>
    </location>
</feature>
<feature type="region of interest" description="Disordered" evidence="1">
    <location>
        <begin position="1"/>
        <end position="25"/>
    </location>
</feature>
<dbReference type="InterPro" id="IPR010640">
    <property type="entry name" value="Low_temperature_requirement_A"/>
</dbReference>
<protein>
    <submittedName>
        <fullName evidence="3">Low temperature requirement protein A</fullName>
    </submittedName>
</protein>
<feature type="transmembrane region" description="Helical" evidence="2">
    <location>
        <begin position="242"/>
        <end position="262"/>
    </location>
</feature>
<feature type="transmembrane region" description="Helical" evidence="2">
    <location>
        <begin position="58"/>
        <end position="82"/>
    </location>
</feature>
<proteinExistence type="predicted"/>
<evidence type="ECO:0000313" key="4">
    <source>
        <dbReference type="Proteomes" id="UP000273807"/>
    </source>
</evidence>
<dbReference type="PANTHER" id="PTHR36840">
    <property type="entry name" value="BLL5714 PROTEIN"/>
    <property type="match status" value="1"/>
</dbReference>
<feature type="compositionally biased region" description="Basic and acidic residues" evidence="1">
    <location>
        <begin position="1"/>
        <end position="10"/>
    </location>
</feature>
<feature type="transmembrane region" description="Helical" evidence="2">
    <location>
        <begin position="283"/>
        <end position="302"/>
    </location>
</feature>
<evidence type="ECO:0000313" key="3">
    <source>
        <dbReference type="EMBL" id="RNL52056.1"/>
    </source>
</evidence>
<dbReference type="Proteomes" id="UP000273807">
    <property type="component" value="Unassembled WGS sequence"/>
</dbReference>
<keyword evidence="2" id="KW-0472">Membrane</keyword>
<feature type="transmembrane region" description="Helical" evidence="2">
    <location>
        <begin position="352"/>
        <end position="367"/>
    </location>
</feature>